<dbReference type="PANTHER" id="PTHR46312">
    <property type="entry name" value="NACHT DOMAIN-CONTAINING PROTEIN"/>
    <property type="match status" value="1"/>
</dbReference>
<dbReference type="SUPFAM" id="SSF52540">
    <property type="entry name" value="P-loop containing nucleoside triphosphate hydrolases"/>
    <property type="match status" value="1"/>
</dbReference>
<keyword evidence="5" id="KW-1185">Reference proteome</keyword>
<proteinExistence type="predicted"/>
<dbReference type="InterPro" id="IPR032675">
    <property type="entry name" value="LRR_dom_sf"/>
</dbReference>
<name>A0AAU9WNG4_9CNID</name>
<keyword evidence="1" id="KW-0547">Nucleotide-binding</keyword>
<keyword evidence="2" id="KW-0067">ATP-binding</keyword>
<dbReference type="SMART" id="SM00368">
    <property type="entry name" value="LRR_RI"/>
    <property type="match status" value="9"/>
</dbReference>
<dbReference type="InterPro" id="IPR001611">
    <property type="entry name" value="Leu-rich_rpt"/>
</dbReference>
<evidence type="ECO:0000313" key="5">
    <source>
        <dbReference type="Proteomes" id="UP001159428"/>
    </source>
</evidence>
<dbReference type="Pfam" id="PF05729">
    <property type="entry name" value="NACHT"/>
    <property type="match status" value="1"/>
</dbReference>
<gene>
    <name evidence="4" type="ORF">PMEA_00008149</name>
</gene>
<accession>A0AAU9WNG4</accession>
<evidence type="ECO:0000259" key="3">
    <source>
        <dbReference type="PROSITE" id="PS50837"/>
    </source>
</evidence>
<dbReference type="GO" id="GO:0005524">
    <property type="term" value="F:ATP binding"/>
    <property type="evidence" value="ECO:0007669"/>
    <property type="project" value="UniProtKB-KW"/>
</dbReference>
<evidence type="ECO:0000313" key="4">
    <source>
        <dbReference type="EMBL" id="CAH3120245.1"/>
    </source>
</evidence>
<dbReference type="InterPro" id="IPR027417">
    <property type="entry name" value="P-loop_NTPase"/>
</dbReference>
<evidence type="ECO:0000256" key="2">
    <source>
        <dbReference type="ARBA" id="ARBA00022840"/>
    </source>
</evidence>
<dbReference type="Gene3D" id="3.80.10.10">
    <property type="entry name" value="Ribonuclease Inhibitor"/>
    <property type="match status" value="4"/>
</dbReference>
<organism evidence="4 5">
    <name type="scientific">Pocillopora meandrina</name>
    <dbReference type="NCBI Taxonomy" id="46732"/>
    <lineage>
        <taxon>Eukaryota</taxon>
        <taxon>Metazoa</taxon>
        <taxon>Cnidaria</taxon>
        <taxon>Anthozoa</taxon>
        <taxon>Hexacorallia</taxon>
        <taxon>Scleractinia</taxon>
        <taxon>Astrocoeniina</taxon>
        <taxon>Pocilloporidae</taxon>
        <taxon>Pocillopora</taxon>
    </lineage>
</organism>
<reference evidence="4 5" key="1">
    <citation type="submission" date="2022-05" db="EMBL/GenBank/DDBJ databases">
        <authorList>
            <consortium name="Genoscope - CEA"/>
            <person name="William W."/>
        </authorList>
    </citation>
    <scope>NUCLEOTIDE SEQUENCE [LARGE SCALE GENOMIC DNA]</scope>
</reference>
<dbReference type="AlphaFoldDB" id="A0AAU9WNG4"/>
<dbReference type="Proteomes" id="UP001159428">
    <property type="component" value="Unassembled WGS sequence"/>
</dbReference>
<comment type="caution">
    <text evidence="4">The sequence shown here is derived from an EMBL/GenBank/DDBJ whole genome shotgun (WGS) entry which is preliminary data.</text>
</comment>
<dbReference type="PANTHER" id="PTHR46312:SF2">
    <property type="entry name" value="NUCLEOTIDE-BINDING OLIGOMERIZATION DOMAIN-CONTAINING PROTEIN 2-LIKE"/>
    <property type="match status" value="1"/>
</dbReference>
<protein>
    <recommendedName>
        <fullName evidence="3">NACHT domain-containing protein</fullName>
    </recommendedName>
</protein>
<dbReference type="Gene3D" id="3.40.50.300">
    <property type="entry name" value="P-loop containing nucleotide triphosphate hydrolases"/>
    <property type="match status" value="1"/>
</dbReference>
<evidence type="ECO:0000256" key="1">
    <source>
        <dbReference type="ARBA" id="ARBA00022741"/>
    </source>
</evidence>
<dbReference type="EMBL" id="CALNXJ010000017">
    <property type="protein sequence ID" value="CAH3120245.1"/>
    <property type="molecule type" value="Genomic_DNA"/>
</dbReference>
<dbReference type="SUPFAM" id="SSF52047">
    <property type="entry name" value="RNI-like"/>
    <property type="match status" value="2"/>
</dbReference>
<sequence>MDCVVGHGVSLGKQVQFIRKDHQCKWIQVVHTASEELGMYKNIWQALKGSSGDHSSHSSMEYGQFPFPSTSVPQDNLFQERSHSQSKRPVIATRDKRPAFTVLGDHDSKQFRGELIDYHHSKDQVQDITKSEEPHVTTQCAENPKPADYPEKLVKLIRREYKGAVLCPFPWCEEELQFELSKIFTRLKIVGRKKERAKLTKDPVKMTGVFRPHKKCECQSECKCEREEPRVVLIEGPPGVGKTTYCQKLAYDWSVGDTTTEFSFPKVDMLLRLTCRDMKTAKIEDAIDDQLLPLEVEKTDKEKFFHYIRSNQSRILFMLDGLDELPKNLFEEFLPFIKGKVFPFSYLMLTARHEAGMKVRRHCDALFEISGYTEEDADSYIKKYFSSHDKPSLAKELIDAIDKDSKLRKLTANPLNTALLCLVFEDTGGILPYNRTMLFCELVSCVLRRYCSKKEISLDNKSPIQKFTDQLNQLGKLALEALLKDQLAFTLEELKSQSSEFLKLGFLSREASASKINSKPTYAFIHKTFQEYFAAFHLAHELLTTDRMSAALLGQLSPVGNYWQVWKFLISTAARENDDTAVLLVLSICASFQHEKPDRFYSNLLSETSLLKLELLEPRDSCRGLSTKLDERRELPKETFDRGISFSEKMVDIIVRCEQPNNEPKPYQIKMAGALARSFPMDKIRVDKGWDRTTLDSRFPILVSEYLKGNDKLNELDWKLDVSAAAALSDVLQTSHTLTHLHLTHGSCITSLTPALQANHTLTHLNMSQTQVGDAEAIALGKVFQSNRTLTHLCLAYNKITHVGVEALTYALRSNKTLENLDIGYNCIEDKGAEELGKVLQFNQTLTHLCLVDNGITHIGVEALADALRSNQALEDLDIGYNCIGDGGAVALSQALESNRTLRCLNMGGGLPRKFIGLSDRGIRAIAHALQCNSSLTYLDISGHSGRESAVSALGEALQSNCSLTHLHLRGERVSLTRFPFFGYSAVVAFSKALQSRNTQLTRLDLQSTSFSSPCAITLARALRVNGTLERLDLSFNSIDCLGAVALAQALNTNQTLTHLQLNHNKIGDTGAKAFVEVLQCNKTLMFLNLECNSMSKSGKELFKDLDEDGLNNGVTWIRK</sequence>
<feature type="domain" description="NACHT" evidence="3">
    <location>
        <begin position="230"/>
        <end position="352"/>
    </location>
</feature>
<dbReference type="Pfam" id="PF13516">
    <property type="entry name" value="LRR_6"/>
    <property type="match status" value="7"/>
</dbReference>
<dbReference type="PROSITE" id="PS50837">
    <property type="entry name" value="NACHT"/>
    <property type="match status" value="1"/>
</dbReference>
<dbReference type="InterPro" id="IPR007111">
    <property type="entry name" value="NACHT_NTPase"/>
</dbReference>